<protein>
    <recommendedName>
        <fullName evidence="4">Phage portal protein</fullName>
    </recommendedName>
</protein>
<dbReference type="KEGG" id="aon:DEH84_06980"/>
<gene>
    <name evidence="2" type="ORF">DEH84_06980</name>
</gene>
<name>A0A2U8FQF1_9BURK</name>
<dbReference type="OrthoDB" id="8594863at2"/>
<dbReference type="RefSeq" id="WP_109036004.1">
    <property type="nucleotide sequence ID" value="NZ_CP029210.1"/>
</dbReference>
<accession>A0A2U8FQF1</accession>
<evidence type="ECO:0000313" key="3">
    <source>
        <dbReference type="Proteomes" id="UP000244892"/>
    </source>
</evidence>
<reference evidence="2 3" key="1">
    <citation type="submission" date="2018-05" db="EMBL/GenBank/DDBJ databases">
        <title>complete genome sequence of Aquabacterium olei NBRC 110486.</title>
        <authorList>
            <person name="Tang B."/>
            <person name="Chang J."/>
            <person name="Zhang L."/>
            <person name="Yang H."/>
        </authorList>
    </citation>
    <scope>NUCLEOTIDE SEQUENCE [LARGE SCALE GENOMIC DNA]</scope>
    <source>
        <strain evidence="2 3">NBRC 110486</strain>
    </source>
</reference>
<evidence type="ECO:0000256" key="1">
    <source>
        <dbReference type="SAM" id="MobiDB-lite"/>
    </source>
</evidence>
<dbReference type="EMBL" id="CP029210">
    <property type="protein sequence ID" value="AWI53200.1"/>
    <property type="molecule type" value="Genomic_DNA"/>
</dbReference>
<proteinExistence type="predicted"/>
<organism evidence="2 3">
    <name type="scientific">Aquabacterium olei</name>
    <dbReference type="NCBI Taxonomy" id="1296669"/>
    <lineage>
        <taxon>Bacteria</taxon>
        <taxon>Pseudomonadati</taxon>
        <taxon>Pseudomonadota</taxon>
        <taxon>Betaproteobacteria</taxon>
        <taxon>Burkholderiales</taxon>
        <taxon>Aquabacterium</taxon>
    </lineage>
</organism>
<sequence>MDFQDFKQTARRDRDYPERQHELAMRIAVRDGQLYASLIRPFHVEKDDSGQYIPLRQRRPSVRYNLCRVVVDDSVSLLFADGHFPAIECTDEATRDALTALVRDTELPAIMVDAATRGSVGSVAIHMRVLSGRLFWAVYDTQFLAPTWRADAPDTLAMVREQYKVKGKVLAGMGYTVPKDDAESDYWFRRDFTDAAEVWHMPVKCGTPEAEAADWPVDAAKTTTHGLGFVPLVWVKNLPGGNGVDGACTFPDEAVDTMIELDYQLSQAGRALKYAGDPTLMIREPAVDNDGQVIRSAGNAVVVGPEGDAKMLEITGGAAAAVLEYVRACRELALEGAHGNRSNADKLSAAQSGRAMELMNQSLIWLADKLRTSYGTALLRLLRMAMQARAKHELVDSLGEKVPELKSGDRLTLRWPHWYAPTYSDKQLEVATLKDATGGRQLLSQETAVKALATCYEVADAADELRQIKADGPMPDAKPDPEPKPGNEPGKED</sequence>
<feature type="region of interest" description="Disordered" evidence="1">
    <location>
        <begin position="466"/>
        <end position="493"/>
    </location>
</feature>
<evidence type="ECO:0008006" key="4">
    <source>
        <dbReference type="Google" id="ProtNLM"/>
    </source>
</evidence>
<keyword evidence="3" id="KW-1185">Reference proteome</keyword>
<dbReference type="Proteomes" id="UP000244892">
    <property type="component" value="Chromosome"/>
</dbReference>
<feature type="compositionally biased region" description="Basic and acidic residues" evidence="1">
    <location>
        <begin position="477"/>
        <end position="493"/>
    </location>
</feature>
<evidence type="ECO:0000313" key="2">
    <source>
        <dbReference type="EMBL" id="AWI53200.1"/>
    </source>
</evidence>
<dbReference type="AlphaFoldDB" id="A0A2U8FQF1"/>